<reference evidence="1 2" key="1">
    <citation type="submission" date="2014-04" db="EMBL/GenBank/DDBJ databases">
        <authorList>
            <consortium name="DOE Joint Genome Institute"/>
            <person name="Kuo A."/>
            <person name="Kohler A."/>
            <person name="Nagy L.G."/>
            <person name="Floudas D."/>
            <person name="Copeland A."/>
            <person name="Barry K.W."/>
            <person name="Cichocki N."/>
            <person name="Veneault-Fourrey C."/>
            <person name="LaButti K."/>
            <person name="Lindquist E.A."/>
            <person name="Lipzen A."/>
            <person name="Lundell T."/>
            <person name="Morin E."/>
            <person name="Murat C."/>
            <person name="Sun H."/>
            <person name="Tunlid A."/>
            <person name="Henrissat B."/>
            <person name="Grigoriev I.V."/>
            <person name="Hibbett D.S."/>
            <person name="Martin F."/>
            <person name="Nordberg H.P."/>
            <person name="Cantor M.N."/>
            <person name="Hua S.X."/>
        </authorList>
    </citation>
    <scope>NUCLEOTIDE SEQUENCE [LARGE SCALE GENOMIC DNA]</scope>
    <source>
        <strain evidence="1 2">LaAM-08-1</strain>
    </source>
</reference>
<evidence type="ECO:0000313" key="1">
    <source>
        <dbReference type="EMBL" id="KIJ99935.1"/>
    </source>
</evidence>
<accession>A0A0C9X4I4</accession>
<proteinExistence type="predicted"/>
<name>A0A0C9X4I4_9AGAR</name>
<sequence>MPQLWLVVQWLINKDKHILRCPSNLIYSTSLFFLSWSLASISPTVAYICKIFVYYDDGGPAVLLLADTLLLRLDLKDGTGPAHGFLEDRKFNDCASVEVVTVANAMASQT</sequence>
<dbReference type="AlphaFoldDB" id="A0A0C9X4I4"/>
<dbReference type="EMBL" id="KN838636">
    <property type="protein sequence ID" value="KIJ99935.1"/>
    <property type="molecule type" value="Genomic_DNA"/>
</dbReference>
<dbReference type="HOGENOM" id="CLU_2171467_0_0_1"/>
<organism evidence="1 2">
    <name type="scientific">Laccaria amethystina LaAM-08-1</name>
    <dbReference type="NCBI Taxonomy" id="1095629"/>
    <lineage>
        <taxon>Eukaryota</taxon>
        <taxon>Fungi</taxon>
        <taxon>Dikarya</taxon>
        <taxon>Basidiomycota</taxon>
        <taxon>Agaricomycotina</taxon>
        <taxon>Agaricomycetes</taxon>
        <taxon>Agaricomycetidae</taxon>
        <taxon>Agaricales</taxon>
        <taxon>Agaricineae</taxon>
        <taxon>Hydnangiaceae</taxon>
        <taxon>Laccaria</taxon>
    </lineage>
</organism>
<dbReference type="Proteomes" id="UP000054477">
    <property type="component" value="Unassembled WGS sequence"/>
</dbReference>
<reference evidence="2" key="2">
    <citation type="submission" date="2015-01" db="EMBL/GenBank/DDBJ databases">
        <title>Evolutionary Origins and Diversification of the Mycorrhizal Mutualists.</title>
        <authorList>
            <consortium name="DOE Joint Genome Institute"/>
            <consortium name="Mycorrhizal Genomics Consortium"/>
            <person name="Kohler A."/>
            <person name="Kuo A."/>
            <person name="Nagy L.G."/>
            <person name="Floudas D."/>
            <person name="Copeland A."/>
            <person name="Barry K.W."/>
            <person name="Cichocki N."/>
            <person name="Veneault-Fourrey C."/>
            <person name="LaButti K."/>
            <person name="Lindquist E.A."/>
            <person name="Lipzen A."/>
            <person name="Lundell T."/>
            <person name="Morin E."/>
            <person name="Murat C."/>
            <person name="Riley R."/>
            <person name="Ohm R."/>
            <person name="Sun H."/>
            <person name="Tunlid A."/>
            <person name="Henrissat B."/>
            <person name="Grigoriev I.V."/>
            <person name="Hibbett D.S."/>
            <person name="Martin F."/>
        </authorList>
    </citation>
    <scope>NUCLEOTIDE SEQUENCE [LARGE SCALE GENOMIC DNA]</scope>
    <source>
        <strain evidence="2">LaAM-08-1</strain>
    </source>
</reference>
<keyword evidence="2" id="KW-1185">Reference proteome</keyword>
<gene>
    <name evidence="1" type="ORF">K443DRAFT_8053</name>
</gene>
<protein>
    <submittedName>
        <fullName evidence="1">Uncharacterized protein</fullName>
    </submittedName>
</protein>
<evidence type="ECO:0000313" key="2">
    <source>
        <dbReference type="Proteomes" id="UP000054477"/>
    </source>
</evidence>